<dbReference type="EnsemblMetazoa" id="G26347.3">
    <property type="protein sequence ID" value="G26347.3:cds"/>
    <property type="gene ID" value="G26347"/>
</dbReference>
<reference evidence="1" key="1">
    <citation type="submission" date="2022-08" db="UniProtKB">
        <authorList>
            <consortium name="EnsemblMetazoa"/>
        </authorList>
    </citation>
    <scope>IDENTIFICATION</scope>
    <source>
        <strain evidence="1">05x7-T-G4-1.051#20</strain>
    </source>
</reference>
<proteinExistence type="predicted"/>
<dbReference type="EnsemblMetazoa" id="G26347.2">
    <property type="protein sequence ID" value="G26347.2:cds"/>
    <property type="gene ID" value="G26347"/>
</dbReference>
<name>A0A8W8L282_MAGGI</name>
<evidence type="ECO:0000313" key="1">
    <source>
        <dbReference type="EnsemblMetazoa" id="G26347.3:cds"/>
    </source>
</evidence>
<evidence type="ECO:0000313" key="2">
    <source>
        <dbReference type="Proteomes" id="UP000005408"/>
    </source>
</evidence>
<dbReference type="AlphaFoldDB" id="A0A8W8L282"/>
<protein>
    <submittedName>
        <fullName evidence="1">Uncharacterized protein</fullName>
    </submittedName>
</protein>
<keyword evidence="2" id="KW-1185">Reference proteome</keyword>
<organism evidence="1 2">
    <name type="scientific">Magallana gigas</name>
    <name type="common">Pacific oyster</name>
    <name type="synonym">Crassostrea gigas</name>
    <dbReference type="NCBI Taxonomy" id="29159"/>
    <lineage>
        <taxon>Eukaryota</taxon>
        <taxon>Metazoa</taxon>
        <taxon>Spiralia</taxon>
        <taxon>Lophotrochozoa</taxon>
        <taxon>Mollusca</taxon>
        <taxon>Bivalvia</taxon>
        <taxon>Autobranchia</taxon>
        <taxon>Pteriomorphia</taxon>
        <taxon>Ostreida</taxon>
        <taxon>Ostreoidea</taxon>
        <taxon>Ostreidae</taxon>
        <taxon>Magallana</taxon>
    </lineage>
</organism>
<dbReference type="KEGG" id="crg:105338663"/>
<dbReference type="OMA" id="SYPARTH"/>
<dbReference type="RefSeq" id="XP_011442184.2">
    <property type="nucleotide sequence ID" value="XM_011443882.4"/>
</dbReference>
<sequence length="141" mass="16018">MPDDQRIRRLHNDLKARLAIDYLHPTVNGGTDRQRFLMNCRDYLTTPREQAIENVVYVLDIFEKKGIMSPGEYGNLKEVVRNLNVEILELIREAEDGIRRIREGDGAQNTESRENASYGGYICNARNITVNGGHVTFGPIG</sequence>
<accession>A0A8W8L282</accession>
<dbReference type="OrthoDB" id="10464667at2759"/>
<dbReference type="Proteomes" id="UP000005408">
    <property type="component" value="Unassembled WGS sequence"/>
</dbReference>
<dbReference type="GeneID" id="105338663"/>
<dbReference type="EnsemblMetazoa" id="G26347.1">
    <property type="protein sequence ID" value="G26347.1:cds"/>
    <property type="gene ID" value="G26347"/>
</dbReference>